<evidence type="ECO:0000256" key="5">
    <source>
        <dbReference type="SAM" id="Phobius"/>
    </source>
</evidence>
<accession>A0A2M6WVY6</accession>
<evidence type="ECO:0000256" key="1">
    <source>
        <dbReference type="ARBA" id="ARBA00004418"/>
    </source>
</evidence>
<dbReference type="PANTHER" id="PTHR30222:SF17">
    <property type="entry name" value="SPERMIDINE_PUTRESCINE-BINDING PERIPLASMIC PROTEIN"/>
    <property type="match status" value="1"/>
</dbReference>
<keyword evidence="5" id="KW-1133">Transmembrane helix</keyword>
<dbReference type="GO" id="GO:0019808">
    <property type="term" value="F:polyamine binding"/>
    <property type="evidence" value="ECO:0007669"/>
    <property type="project" value="InterPro"/>
</dbReference>
<sequence length="358" mass="41038">MKNIYIIIIIILLIVGGLFLLRQQPSKDTLNMLAWIGYEEPELIKPFEEQYKVKVNVKTYIGGDQMFTLLSQSKNQYDVVIVDPEFIEKLYGAGRLSELDTTDYNFNDYLEPFRKFPLAWINNKLYAVIVRFGSNGLAYNTKYLSQDDVSSYNVLWDQKVKGKVGIWDWYLPSMGVISKYLGFDEPYKLSEGEFQKLRSAVLSLKPQVAAVHPNPAEIKAALAVEQTWIVPAAGEWIVADLQADGYPIDWTVPKEGGIMWIEALVIPTDSQNIALAKKFIQYMQTPEAQSQLMWRKAYKSAAPNTKAISRLDETQQDTLHLHNAQEAIDLVNKLSVRMLPVNQSEAEWQKVWQEFKTR</sequence>
<evidence type="ECO:0000313" key="7">
    <source>
        <dbReference type="Proteomes" id="UP000230481"/>
    </source>
</evidence>
<feature type="transmembrane region" description="Helical" evidence="5">
    <location>
        <begin position="6"/>
        <end position="22"/>
    </location>
</feature>
<organism evidence="6 7">
    <name type="scientific">Candidatus Campbellbacteria bacterium CG10_big_fil_rev_8_21_14_0_10_35_52</name>
    <dbReference type="NCBI Taxonomy" id="1974527"/>
    <lineage>
        <taxon>Bacteria</taxon>
        <taxon>Candidatus Campbelliibacteriota</taxon>
    </lineage>
</organism>
<dbReference type="PRINTS" id="PR00909">
    <property type="entry name" value="SPERMDNBNDNG"/>
</dbReference>
<dbReference type="SUPFAM" id="SSF53850">
    <property type="entry name" value="Periplasmic binding protein-like II"/>
    <property type="match status" value="1"/>
</dbReference>
<dbReference type="Gene3D" id="3.40.190.10">
    <property type="entry name" value="Periplasmic binding protein-like II"/>
    <property type="match status" value="2"/>
</dbReference>
<comment type="caution">
    <text evidence="6">The sequence shown here is derived from an EMBL/GenBank/DDBJ whole genome shotgun (WGS) entry which is preliminary data.</text>
</comment>
<gene>
    <name evidence="6" type="ORF">COT82_00695</name>
</gene>
<dbReference type="Pfam" id="PF13416">
    <property type="entry name" value="SBP_bac_8"/>
    <property type="match status" value="1"/>
</dbReference>
<dbReference type="GO" id="GO:0015846">
    <property type="term" value="P:polyamine transport"/>
    <property type="evidence" value="ECO:0007669"/>
    <property type="project" value="InterPro"/>
</dbReference>
<proteinExistence type="predicted"/>
<keyword evidence="2" id="KW-0813">Transport</keyword>
<dbReference type="InterPro" id="IPR006059">
    <property type="entry name" value="SBP"/>
</dbReference>
<dbReference type="Proteomes" id="UP000230481">
    <property type="component" value="Unassembled WGS sequence"/>
</dbReference>
<keyword evidence="5" id="KW-0812">Transmembrane</keyword>
<evidence type="ECO:0000256" key="4">
    <source>
        <dbReference type="ARBA" id="ARBA00022764"/>
    </source>
</evidence>
<keyword evidence="4" id="KW-0574">Periplasm</keyword>
<name>A0A2M6WVY6_9BACT</name>
<dbReference type="EMBL" id="PFAA01000017">
    <property type="protein sequence ID" value="PIT96901.1"/>
    <property type="molecule type" value="Genomic_DNA"/>
</dbReference>
<comment type="subcellular location">
    <subcellularLocation>
        <location evidence="1">Periplasm</location>
    </subcellularLocation>
</comment>
<keyword evidence="5" id="KW-0472">Membrane</keyword>
<reference evidence="7" key="1">
    <citation type="submission" date="2017-09" db="EMBL/GenBank/DDBJ databases">
        <title>Depth-based differentiation of microbial function through sediment-hosted aquifers and enrichment of novel symbionts in the deep terrestrial subsurface.</title>
        <authorList>
            <person name="Probst A.J."/>
            <person name="Ladd B."/>
            <person name="Jarett J.K."/>
            <person name="Geller-Mcgrath D.E."/>
            <person name="Sieber C.M.K."/>
            <person name="Emerson J.B."/>
            <person name="Anantharaman K."/>
            <person name="Thomas B.C."/>
            <person name="Malmstrom R."/>
            <person name="Stieglmeier M."/>
            <person name="Klingl A."/>
            <person name="Woyke T."/>
            <person name="Ryan C.M."/>
            <person name="Banfield J.F."/>
        </authorList>
    </citation>
    <scope>NUCLEOTIDE SEQUENCE [LARGE SCALE GENOMIC DNA]</scope>
</reference>
<evidence type="ECO:0000256" key="2">
    <source>
        <dbReference type="ARBA" id="ARBA00022448"/>
    </source>
</evidence>
<dbReference type="InterPro" id="IPR001188">
    <property type="entry name" value="Sperm_putr-bd"/>
</dbReference>
<dbReference type="AlphaFoldDB" id="A0A2M6WVY6"/>
<dbReference type="PANTHER" id="PTHR30222">
    <property type="entry name" value="SPERMIDINE/PUTRESCINE-BINDING PERIPLASMIC PROTEIN"/>
    <property type="match status" value="1"/>
</dbReference>
<keyword evidence="3" id="KW-0732">Signal</keyword>
<protein>
    <submittedName>
        <fullName evidence="6">ABC transporter substrate-binding protein</fullName>
    </submittedName>
</protein>
<dbReference type="CDD" id="cd13590">
    <property type="entry name" value="PBP2_PotD_PotF_like"/>
    <property type="match status" value="1"/>
</dbReference>
<evidence type="ECO:0000313" key="6">
    <source>
        <dbReference type="EMBL" id="PIT96901.1"/>
    </source>
</evidence>
<dbReference type="GO" id="GO:0042597">
    <property type="term" value="C:periplasmic space"/>
    <property type="evidence" value="ECO:0007669"/>
    <property type="project" value="UniProtKB-SubCell"/>
</dbReference>
<evidence type="ECO:0000256" key="3">
    <source>
        <dbReference type="ARBA" id="ARBA00022729"/>
    </source>
</evidence>